<name>A0A2G6K8I8_9ACTN</name>
<evidence type="ECO:0000313" key="2">
    <source>
        <dbReference type="EMBL" id="PIE31981.1"/>
    </source>
</evidence>
<dbReference type="GO" id="GO:0002949">
    <property type="term" value="P:tRNA threonylcarbamoyladenosine modification"/>
    <property type="evidence" value="ECO:0007669"/>
    <property type="project" value="InterPro"/>
</dbReference>
<proteinExistence type="predicted"/>
<dbReference type="Gene3D" id="3.30.420.40">
    <property type="match status" value="2"/>
</dbReference>
<dbReference type="CDD" id="cd24032">
    <property type="entry name" value="ASKHA_NBD_TsaB"/>
    <property type="match status" value="1"/>
</dbReference>
<protein>
    <submittedName>
        <fullName evidence="2">tRNA (Adenosine(37)-N6)-threonylcarbamoyltransferase complex dimerization subunit type 1 TsaB</fullName>
    </submittedName>
</protein>
<gene>
    <name evidence="2" type="primary">tsaB</name>
    <name evidence="2" type="ORF">CSA55_04405</name>
</gene>
<dbReference type="SUPFAM" id="SSF53067">
    <property type="entry name" value="Actin-like ATPase domain"/>
    <property type="match status" value="2"/>
</dbReference>
<evidence type="ECO:0000259" key="1">
    <source>
        <dbReference type="Pfam" id="PF00814"/>
    </source>
</evidence>
<dbReference type="NCBIfam" id="TIGR03725">
    <property type="entry name" value="T6A_YeaZ"/>
    <property type="match status" value="1"/>
</dbReference>
<dbReference type="EMBL" id="PDSL01000057">
    <property type="protein sequence ID" value="PIE31981.1"/>
    <property type="molecule type" value="Genomic_DNA"/>
</dbReference>
<dbReference type="PANTHER" id="PTHR11735">
    <property type="entry name" value="TRNA N6-ADENOSINE THREONYLCARBAMOYLTRANSFERASE"/>
    <property type="match status" value="1"/>
</dbReference>
<dbReference type="GO" id="GO:0005829">
    <property type="term" value="C:cytosol"/>
    <property type="evidence" value="ECO:0007669"/>
    <property type="project" value="TreeGrafter"/>
</dbReference>
<comment type="caution">
    <text evidence="2">The sequence shown here is derived from an EMBL/GenBank/DDBJ whole genome shotgun (WGS) entry which is preliminary data.</text>
</comment>
<dbReference type="InterPro" id="IPR022496">
    <property type="entry name" value="T6A_TsaB"/>
</dbReference>
<organism evidence="2 3">
    <name type="scientific">Ilumatobacter coccineus</name>
    <dbReference type="NCBI Taxonomy" id="467094"/>
    <lineage>
        <taxon>Bacteria</taxon>
        <taxon>Bacillati</taxon>
        <taxon>Actinomycetota</taxon>
        <taxon>Acidimicrobiia</taxon>
        <taxon>Acidimicrobiales</taxon>
        <taxon>Ilumatobacteraceae</taxon>
        <taxon>Ilumatobacter</taxon>
    </lineage>
</organism>
<sequence length="229" mass="23667">MLILGIETATTQVGVAIGSAEGLIATIDVVKPRRHAELLMPLIEDGCRHAGIELSEIDGVAVDIGPGLFTGMRVGIATAQALGVGLGVPVASVVSLTALAHTVIGVDGVIASIIDGRKGEVFWALYQRRGDELQPLTEPAAGRVTDVVAAIGTHGGQAVAVGDGAHRYRDELVSAGPGLMLGDLWYPSSAAVVEVARSADAWVAPVEVAPLYLRRPDAEINWATRRGAS</sequence>
<dbReference type="Proteomes" id="UP000230914">
    <property type="component" value="Unassembled WGS sequence"/>
</dbReference>
<keyword evidence="2" id="KW-0808">Transferase</keyword>
<dbReference type="Pfam" id="PF00814">
    <property type="entry name" value="TsaD"/>
    <property type="match status" value="1"/>
</dbReference>
<dbReference type="InterPro" id="IPR000905">
    <property type="entry name" value="Gcp-like_dom"/>
</dbReference>
<dbReference type="PANTHER" id="PTHR11735:SF11">
    <property type="entry name" value="TRNA THREONYLCARBAMOYLADENOSINE BIOSYNTHESIS PROTEIN TSAB"/>
    <property type="match status" value="1"/>
</dbReference>
<reference evidence="2 3" key="1">
    <citation type="submission" date="2017-10" db="EMBL/GenBank/DDBJ databases">
        <title>Novel microbial diversity and functional potential in the marine mammal oral microbiome.</title>
        <authorList>
            <person name="Dudek N.K."/>
            <person name="Sun C.L."/>
            <person name="Burstein D."/>
            <person name="Kantor R.S."/>
            <person name="Aliaga Goltsman D.S."/>
            <person name="Bik E.M."/>
            <person name="Thomas B.C."/>
            <person name="Banfield J.F."/>
            <person name="Relman D.A."/>
        </authorList>
    </citation>
    <scope>NUCLEOTIDE SEQUENCE [LARGE SCALE GENOMIC DNA]</scope>
    <source>
        <strain evidence="2">DOLJORAL78_61_10</strain>
    </source>
</reference>
<dbReference type="InterPro" id="IPR043129">
    <property type="entry name" value="ATPase_NBD"/>
</dbReference>
<feature type="domain" description="Gcp-like" evidence="1">
    <location>
        <begin position="33"/>
        <end position="148"/>
    </location>
</feature>
<dbReference type="AlphaFoldDB" id="A0A2G6K8I8"/>
<evidence type="ECO:0000313" key="3">
    <source>
        <dbReference type="Proteomes" id="UP000230914"/>
    </source>
</evidence>
<accession>A0A2G6K8I8</accession>
<dbReference type="GO" id="GO:0016740">
    <property type="term" value="F:transferase activity"/>
    <property type="evidence" value="ECO:0007669"/>
    <property type="project" value="UniProtKB-KW"/>
</dbReference>